<keyword evidence="2" id="KW-1185">Reference proteome</keyword>
<dbReference type="OrthoDB" id="1117699at2"/>
<proteinExistence type="predicted"/>
<protein>
    <submittedName>
        <fullName evidence="1">Uncharacterized protein</fullName>
    </submittedName>
</protein>
<comment type="caution">
    <text evidence="1">The sequence shown here is derived from an EMBL/GenBank/DDBJ whole genome shotgun (WGS) entry which is preliminary data.</text>
</comment>
<dbReference type="RefSeq" id="WP_066308699.1">
    <property type="nucleotide sequence ID" value="NZ_LQRT01000002.1"/>
</dbReference>
<dbReference type="Proteomes" id="UP000076715">
    <property type="component" value="Unassembled WGS sequence"/>
</dbReference>
<reference evidence="1 2" key="1">
    <citation type="submission" date="2016-01" db="EMBL/GenBank/DDBJ databases">
        <title>The draft genome sequence of Aquimarina sp. RZW4-3-2.</title>
        <authorList>
            <person name="Wang Y."/>
        </authorList>
    </citation>
    <scope>NUCLEOTIDE SEQUENCE [LARGE SCALE GENOMIC DNA]</scope>
    <source>
        <strain evidence="1 2">RZW4-3-2</strain>
    </source>
</reference>
<evidence type="ECO:0000313" key="2">
    <source>
        <dbReference type="Proteomes" id="UP000076715"/>
    </source>
</evidence>
<dbReference type="EMBL" id="LQRT01000002">
    <property type="protein sequence ID" value="KZS41907.1"/>
    <property type="molecule type" value="Genomic_DNA"/>
</dbReference>
<dbReference type="STRING" id="1642818.AWE51_00225"/>
<gene>
    <name evidence="1" type="ORF">AWE51_00225</name>
</gene>
<accession>A0A162DSL6</accession>
<evidence type="ECO:0000313" key="1">
    <source>
        <dbReference type="EMBL" id="KZS41907.1"/>
    </source>
</evidence>
<dbReference type="AlphaFoldDB" id="A0A162DSL6"/>
<organism evidence="1 2">
    <name type="scientific">Aquimarina aggregata</name>
    <dbReference type="NCBI Taxonomy" id="1642818"/>
    <lineage>
        <taxon>Bacteria</taxon>
        <taxon>Pseudomonadati</taxon>
        <taxon>Bacteroidota</taxon>
        <taxon>Flavobacteriia</taxon>
        <taxon>Flavobacteriales</taxon>
        <taxon>Flavobacteriaceae</taxon>
        <taxon>Aquimarina</taxon>
    </lineage>
</organism>
<name>A0A162DSL6_9FLAO</name>
<sequence>MDKYIILIVINFLIINSLLAQQKVVVTKRDGSVINGYGRVKLNNKISFRNTEDGEKVIYDYKTVKNITFLEKETKRTFEYKLATDGGSSIGEIKLLQVIINDKVNLYLELIMQPNSFGDKAKIYYISKKGEDTARRLGIGNTYSRKFKRVANKYFQDCPDLLQKISNKYFKRYNVENVVKYYLKECD</sequence>